<dbReference type="OrthoDB" id="3800738at2759"/>
<evidence type="ECO:0000259" key="1">
    <source>
        <dbReference type="Pfam" id="PF12937"/>
    </source>
</evidence>
<proteinExistence type="predicted"/>
<keyword evidence="3" id="KW-1185">Reference proteome</keyword>
<gene>
    <name evidence="2" type="ORF">AC579_10292</name>
</gene>
<dbReference type="SUPFAM" id="SSF81383">
    <property type="entry name" value="F-box domain"/>
    <property type="match status" value="1"/>
</dbReference>
<organism evidence="2 3">
    <name type="scientific">Pseudocercospora musae</name>
    <dbReference type="NCBI Taxonomy" id="113226"/>
    <lineage>
        <taxon>Eukaryota</taxon>
        <taxon>Fungi</taxon>
        <taxon>Dikarya</taxon>
        <taxon>Ascomycota</taxon>
        <taxon>Pezizomycotina</taxon>
        <taxon>Dothideomycetes</taxon>
        <taxon>Dothideomycetidae</taxon>
        <taxon>Mycosphaerellales</taxon>
        <taxon>Mycosphaerellaceae</taxon>
        <taxon>Pseudocercospora</taxon>
    </lineage>
</organism>
<evidence type="ECO:0000313" key="2">
    <source>
        <dbReference type="EMBL" id="KXT12428.1"/>
    </source>
</evidence>
<name>A0A139ICH0_9PEZI</name>
<dbReference type="AlphaFoldDB" id="A0A139ICH0"/>
<dbReference type="EMBL" id="LFZO01000152">
    <property type="protein sequence ID" value="KXT12428.1"/>
    <property type="molecule type" value="Genomic_DNA"/>
</dbReference>
<dbReference type="InterPro" id="IPR001810">
    <property type="entry name" value="F-box_dom"/>
</dbReference>
<accession>A0A139ICH0</accession>
<dbReference type="InterPro" id="IPR036047">
    <property type="entry name" value="F-box-like_dom_sf"/>
</dbReference>
<comment type="caution">
    <text evidence="2">The sequence shown here is derived from an EMBL/GenBank/DDBJ whole genome shotgun (WGS) entry which is preliminary data.</text>
</comment>
<evidence type="ECO:0000313" key="3">
    <source>
        <dbReference type="Proteomes" id="UP000073492"/>
    </source>
</evidence>
<dbReference type="Proteomes" id="UP000073492">
    <property type="component" value="Unassembled WGS sequence"/>
</dbReference>
<feature type="domain" description="F-box" evidence="1">
    <location>
        <begin position="26"/>
        <end position="65"/>
    </location>
</feature>
<dbReference type="Pfam" id="PF12937">
    <property type="entry name" value="F-box-like"/>
    <property type="match status" value="1"/>
</dbReference>
<protein>
    <recommendedName>
        <fullName evidence="1">F-box domain-containing protein</fullName>
    </recommendedName>
</protein>
<dbReference type="CDD" id="cd09917">
    <property type="entry name" value="F-box_SF"/>
    <property type="match status" value="1"/>
</dbReference>
<sequence length="254" mass="29220">MTRKQTRLESRNRLNMASANVFGAVELLESILLHMDMLELLRAQRVCRHWRDVLQRSAQLQRRTFLGFVPQTGDLSKFVYSNFVAMEGSVTLPGPNPAKPPIHGAPRITSARNMLDPTKRAVHFNPVFPSLDNVIRLSTAQFRTPLESQQSWFDMLLTQPPTSCVHVTLYYTFNRTYYRKILFHVSRRAHKTTATYNMVLKRAEGIRARDVLTELKKTALQGGDSNDWQRIDIQIPGVARDDIKITIPRLFVQD</sequence>
<dbReference type="Gene3D" id="1.20.1280.50">
    <property type="match status" value="1"/>
</dbReference>
<reference evidence="2 3" key="1">
    <citation type="submission" date="2015-07" db="EMBL/GenBank/DDBJ databases">
        <title>Comparative genomics of the Sigatoka disease complex on banana suggests a link between parallel evolutionary changes in Pseudocercospora fijiensis and Pseudocercospora eumusae and increased virulence on the banana host.</title>
        <authorList>
            <person name="Chang T.-C."/>
            <person name="Salvucci A."/>
            <person name="Crous P.W."/>
            <person name="Stergiopoulos I."/>
        </authorList>
    </citation>
    <scope>NUCLEOTIDE SEQUENCE [LARGE SCALE GENOMIC DNA]</scope>
    <source>
        <strain evidence="2 3">CBS 116634</strain>
    </source>
</reference>